<dbReference type="PIRSF" id="PIRSF017082">
    <property type="entry name" value="YflP"/>
    <property type="match status" value="1"/>
</dbReference>
<gene>
    <name evidence="3" type="ORF">ACFQND_02105</name>
</gene>
<dbReference type="Pfam" id="PF03401">
    <property type="entry name" value="TctC"/>
    <property type="match status" value="1"/>
</dbReference>
<organism evidence="3 4">
    <name type="scientific">Polaromonas aquatica</name>
    <dbReference type="NCBI Taxonomy" id="332657"/>
    <lineage>
        <taxon>Bacteria</taxon>
        <taxon>Pseudomonadati</taxon>
        <taxon>Pseudomonadota</taxon>
        <taxon>Betaproteobacteria</taxon>
        <taxon>Burkholderiales</taxon>
        <taxon>Comamonadaceae</taxon>
        <taxon>Polaromonas</taxon>
    </lineage>
</organism>
<evidence type="ECO:0000313" key="3">
    <source>
        <dbReference type="EMBL" id="MFC6280026.1"/>
    </source>
</evidence>
<comment type="similarity">
    <text evidence="1">Belongs to the UPF0065 (bug) family.</text>
</comment>
<reference evidence="4" key="1">
    <citation type="journal article" date="2019" name="Int. J. Syst. Evol. Microbiol.">
        <title>The Global Catalogue of Microorganisms (GCM) 10K type strain sequencing project: providing services to taxonomists for standard genome sequencing and annotation.</title>
        <authorList>
            <consortium name="The Broad Institute Genomics Platform"/>
            <consortium name="The Broad Institute Genome Sequencing Center for Infectious Disease"/>
            <person name="Wu L."/>
            <person name="Ma J."/>
        </authorList>
    </citation>
    <scope>NUCLEOTIDE SEQUENCE [LARGE SCALE GENOMIC DNA]</scope>
    <source>
        <strain evidence="4">CCUG 39402</strain>
    </source>
</reference>
<accession>A0ABW1TU64</accession>
<dbReference type="InterPro" id="IPR005064">
    <property type="entry name" value="BUG"/>
</dbReference>
<name>A0ABW1TU64_9BURK</name>
<proteinExistence type="inferred from homology"/>
<evidence type="ECO:0000256" key="2">
    <source>
        <dbReference type="SAM" id="SignalP"/>
    </source>
</evidence>
<sequence>MHPMIQKTLLLLGAGLVFATQAIAADAYPDHPVRIIDGYSAGGGTDYVARYLASKMGADFGASVIVENRPGASGQIGMSYVAKSKPDGYTLMVIPNELWSVAPLLYKRLPYDVERELTPVATLADIPLVLTVSAKVMAKTVPELIAYAKANPGKLTFGTAGAGTTHHLAAELFKSLAKVDMVHVPYKGTSLAVSDLLAGQIDMVFSPITAVLPHIKSGKLRALGVTTKKRVSALPDTPTIAEAGLPGYEGSVWVFLVAPNGTPNEVINKWVAQAKKVFSTEEARSLLAVQGVETLILTRDEIKQRNKEDSARWKKVINDAKISIE</sequence>
<dbReference type="Proteomes" id="UP001596270">
    <property type="component" value="Unassembled WGS sequence"/>
</dbReference>
<feature type="signal peptide" evidence="2">
    <location>
        <begin position="1"/>
        <end position="24"/>
    </location>
</feature>
<dbReference type="Gene3D" id="3.40.190.150">
    <property type="entry name" value="Bordetella uptake gene, domain 1"/>
    <property type="match status" value="1"/>
</dbReference>
<dbReference type="EMBL" id="JBHSRS010000004">
    <property type="protein sequence ID" value="MFC6280026.1"/>
    <property type="molecule type" value="Genomic_DNA"/>
</dbReference>
<dbReference type="RefSeq" id="WP_371437990.1">
    <property type="nucleotide sequence ID" value="NZ_JBHSRS010000004.1"/>
</dbReference>
<dbReference type="PANTHER" id="PTHR42928:SF5">
    <property type="entry name" value="BLR1237 PROTEIN"/>
    <property type="match status" value="1"/>
</dbReference>
<evidence type="ECO:0000313" key="4">
    <source>
        <dbReference type="Proteomes" id="UP001596270"/>
    </source>
</evidence>
<dbReference type="InterPro" id="IPR042100">
    <property type="entry name" value="Bug_dom1"/>
</dbReference>
<comment type="caution">
    <text evidence="3">The sequence shown here is derived from an EMBL/GenBank/DDBJ whole genome shotgun (WGS) entry which is preliminary data.</text>
</comment>
<evidence type="ECO:0000256" key="1">
    <source>
        <dbReference type="ARBA" id="ARBA00006987"/>
    </source>
</evidence>
<keyword evidence="4" id="KW-1185">Reference proteome</keyword>
<dbReference type="PANTHER" id="PTHR42928">
    <property type="entry name" value="TRICARBOXYLATE-BINDING PROTEIN"/>
    <property type="match status" value="1"/>
</dbReference>
<feature type="chain" id="PRO_5045732195" evidence="2">
    <location>
        <begin position="25"/>
        <end position="325"/>
    </location>
</feature>
<dbReference type="Gene3D" id="3.40.190.10">
    <property type="entry name" value="Periplasmic binding protein-like II"/>
    <property type="match status" value="1"/>
</dbReference>
<protein>
    <submittedName>
        <fullName evidence="3">Bug family tripartite tricarboxylate transporter substrate binding protein</fullName>
    </submittedName>
</protein>
<keyword evidence="2" id="KW-0732">Signal</keyword>
<dbReference type="CDD" id="cd13578">
    <property type="entry name" value="PBP2_Bug27"/>
    <property type="match status" value="1"/>
</dbReference>
<dbReference type="SUPFAM" id="SSF53850">
    <property type="entry name" value="Periplasmic binding protein-like II"/>
    <property type="match status" value="1"/>
</dbReference>